<dbReference type="PROSITE" id="PS50297">
    <property type="entry name" value="ANK_REP_REGION"/>
    <property type="match status" value="1"/>
</dbReference>
<dbReference type="InterPro" id="IPR002110">
    <property type="entry name" value="Ankyrin_rpt"/>
</dbReference>
<dbReference type="Gene3D" id="1.25.40.20">
    <property type="entry name" value="Ankyrin repeat-containing domain"/>
    <property type="match status" value="1"/>
</dbReference>
<keyword evidence="3" id="KW-1185">Reference proteome</keyword>
<protein>
    <recommendedName>
        <fullName evidence="4">ANK_REP_REGION domain-containing protein</fullName>
    </recommendedName>
</protein>
<comment type="caution">
    <text evidence="2">The sequence shown here is derived from an EMBL/GenBank/DDBJ whole genome shotgun (WGS) entry which is preliminary data.</text>
</comment>
<reference evidence="2" key="1">
    <citation type="submission" date="2021-02" db="EMBL/GenBank/DDBJ databases">
        <authorList>
            <person name="Dougan E. K."/>
            <person name="Rhodes N."/>
            <person name="Thang M."/>
            <person name="Chan C."/>
        </authorList>
    </citation>
    <scope>NUCLEOTIDE SEQUENCE</scope>
</reference>
<dbReference type="InterPro" id="IPR036770">
    <property type="entry name" value="Ankyrin_rpt-contain_sf"/>
</dbReference>
<proteinExistence type="predicted"/>
<dbReference type="PROSITE" id="PS50088">
    <property type="entry name" value="ANK_REPEAT"/>
    <property type="match status" value="1"/>
</dbReference>
<organism evidence="2 3">
    <name type="scientific">Symbiodinium necroappetens</name>
    <dbReference type="NCBI Taxonomy" id="1628268"/>
    <lineage>
        <taxon>Eukaryota</taxon>
        <taxon>Sar</taxon>
        <taxon>Alveolata</taxon>
        <taxon>Dinophyceae</taxon>
        <taxon>Suessiales</taxon>
        <taxon>Symbiodiniaceae</taxon>
        <taxon>Symbiodinium</taxon>
    </lineage>
</organism>
<feature type="non-terminal residue" evidence="2">
    <location>
        <position position="173"/>
    </location>
</feature>
<dbReference type="EMBL" id="CAJNJA010028045">
    <property type="protein sequence ID" value="CAE7591965.1"/>
    <property type="molecule type" value="Genomic_DNA"/>
</dbReference>
<evidence type="ECO:0000313" key="3">
    <source>
        <dbReference type="Proteomes" id="UP000601435"/>
    </source>
</evidence>
<dbReference type="OrthoDB" id="539213at2759"/>
<evidence type="ECO:0000256" key="1">
    <source>
        <dbReference type="PROSITE-ProRule" id="PRU00023"/>
    </source>
</evidence>
<evidence type="ECO:0008006" key="4">
    <source>
        <dbReference type="Google" id="ProtNLM"/>
    </source>
</evidence>
<dbReference type="Proteomes" id="UP000601435">
    <property type="component" value="Unassembled WGS sequence"/>
</dbReference>
<accession>A0A812UXC2</accession>
<feature type="repeat" description="ANK" evidence="1">
    <location>
        <begin position="14"/>
        <end position="46"/>
    </location>
</feature>
<dbReference type="Pfam" id="PF12796">
    <property type="entry name" value="Ank_2"/>
    <property type="match status" value="1"/>
</dbReference>
<dbReference type="AlphaFoldDB" id="A0A812UXC2"/>
<evidence type="ECO:0000313" key="2">
    <source>
        <dbReference type="EMBL" id="CAE7591965.1"/>
    </source>
</evidence>
<name>A0A812UXC2_9DINO</name>
<keyword evidence="1" id="KW-0040">ANK repeat</keyword>
<gene>
    <name evidence="2" type="ORF">SNEC2469_LOCUS17072</name>
</gene>
<sequence length="173" mass="18406">ELLIRGASPNTSFQGVTPFQAAAAQGNINTLRQLLNHSQDVTARSSALVAAGSHCHVRAMELLRDHGATVDDKRSCEDSALLKVVTQHAMSTEACQQPVKGVTGAAQNYTALWDVLAILQQMDPVSAQNCRGLALRRALSRGDLAALELLLDGVKKVDQLAGRDAKSRALLAI</sequence>
<dbReference type="SUPFAM" id="SSF48403">
    <property type="entry name" value="Ankyrin repeat"/>
    <property type="match status" value="1"/>
</dbReference>